<dbReference type="InterPro" id="IPR048020">
    <property type="entry name" value="Transpos_IS3"/>
</dbReference>
<dbReference type="InterPro" id="IPR036397">
    <property type="entry name" value="RNaseH_sf"/>
</dbReference>
<protein>
    <submittedName>
        <fullName evidence="3">Integrase catalytic region</fullName>
    </submittedName>
</protein>
<dbReference type="AlphaFoldDB" id="D6U630"/>
<dbReference type="InParanoid" id="D6U630"/>
<dbReference type="Proteomes" id="UP000004508">
    <property type="component" value="Unassembled WGS sequence"/>
</dbReference>
<accession>D6U630</accession>
<organism evidence="3 4">
    <name type="scientific">Ktedonobacter racemifer DSM 44963</name>
    <dbReference type="NCBI Taxonomy" id="485913"/>
    <lineage>
        <taxon>Bacteria</taxon>
        <taxon>Bacillati</taxon>
        <taxon>Chloroflexota</taxon>
        <taxon>Ktedonobacteria</taxon>
        <taxon>Ktedonobacterales</taxon>
        <taxon>Ktedonobacteraceae</taxon>
        <taxon>Ktedonobacter</taxon>
    </lineage>
</organism>
<evidence type="ECO:0000313" key="3">
    <source>
        <dbReference type="EMBL" id="EFH80441.1"/>
    </source>
</evidence>
<dbReference type="InterPro" id="IPR012337">
    <property type="entry name" value="RNaseH-like_sf"/>
</dbReference>
<comment type="function">
    <text evidence="1">Involved in the transposition of the insertion sequence.</text>
</comment>
<dbReference type="NCBIfam" id="NF033516">
    <property type="entry name" value="transpos_IS3"/>
    <property type="match status" value="1"/>
</dbReference>
<dbReference type="PANTHER" id="PTHR46889:SF4">
    <property type="entry name" value="TRANSPOSASE INSO FOR INSERTION SEQUENCE ELEMENT IS911B-RELATED"/>
    <property type="match status" value="1"/>
</dbReference>
<dbReference type="GO" id="GO:0015074">
    <property type="term" value="P:DNA integration"/>
    <property type="evidence" value="ECO:0007669"/>
    <property type="project" value="InterPro"/>
</dbReference>
<dbReference type="GO" id="GO:0003676">
    <property type="term" value="F:nucleic acid binding"/>
    <property type="evidence" value="ECO:0007669"/>
    <property type="project" value="InterPro"/>
</dbReference>
<dbReference type="InterPro" id="IPR050900">
    <property type="entry name" value="Transposase_IS3/IS150/IS904"/>
</dbReference>
<reference evidence="3 4" key="1">
    <citation type="journal article" date="2011" name="Stand. Genomic Sci.">
        <title>Non-contiguous finished genome sequence and contextual data of the filamentous soil bacterium Ktedonobacter racemifer type strain (SOSP1-21).</title>
        <authorList>
            <person name="Chang Y.J."/>
            <person name="Land M."/>
            <person name="Hauser L."/>
            <person name="Chertkov O."/>
            <person name="Del Rio T.G."/>
            <person name="Nolan M."/>
            <person name="Copeland A."/>
            <person name="Tice H."/>
            <person name="Cheng J.F."/>
            <person name="Lucas S."/>
            <person name="Han C."/>
            <person name="Goodwin L."/>
            <person name="Pitluck S."/>
            <person name="Ivanova N."/>
            <person name="Ovchinikova G."/>
            <person name="Pati A."/>
            <person name="Chen A."/>
            <person name="Palaniappan K."/>
            <person name="Mavromatis K."/>
            <person name="Liolios K."/>
            <person name="Brettin T."/>
            <person name="Fiebig A."/>
            <person name="Rohde M."/>
            <person name="Abt B."/>
            <person name="Goker M."/>
            <person name="Detter J.C."/>
            <person name="Woyke T."/>
            <person name="Bristow J."/>
            <person name="Eisen J.A."/>
            <person name="Markowitz V."/>
            <person name="Hugenholtz P."/>
            <person name="Kyrpides N.C."/>
            <person name="Klenk H.P."/>
            <person name="Lapidus A."/>
        </authorList>
    </citation>
    <scope>NUCLEOTIDE SEQUENCE [LARGE SCALE GENOMIC DNA]</scope>
    <source>
        <strain evidence="4">DSM 44963</strain>
    </source>
</reference>
<dbReference type="PANTHER" id="PTHR46889">
    <property type="entry name" value="TRANSPOSASE INSF FOR INSERTION SEQUENCE IS3B-RELATED"/>
    <property type="match status" value="1"/>
</dbReference>
<dbReference type="Pfam" id="PF13333">
    <property type="entry name" value="rve_2"/>
    <property type="match status" value="1"/>
</dbReference>
<name>D6U630_KTERA</name>
<dbReference type="SUPFAM" id="SSF53098">
    <property type="entry name" value="Ribonuclease H-like"/>
    <property type="match status" value="1"/>
</dbReference>
<gene>
    <name evidence="3" type="ORF">Krac_1039</name>
</gene>
<proteinExistence type="predicted"/>
<feature type="domain" description="Integrase catalytic" evidence="2">
    <location>
        <begin position="106"/>
        <end position="268"/>
    </location>
</feature>
<keyword evidence="4" id="KW-1185">Reference proteome</keyword>
<comment type="caution">
    <text evidence="3">The sequence shown here is derived from an EMBL/GenBank/DDBJ whole genome shotgun (WGS) entry which is preliminary data.</text>
</comment>
<dbReference type="eggNOG" id="COG2801">
    <property type="taxonomic scope" value="Bacteria"/>
</dbReference>
<dbReference type="Pfam" id="PF00665">
    <property type="entry name" value="rve"/>
    <property type="match status" value="1"/>
</dbReference>
<dbReference type="InterPro" id="IPR025948">
    <property type="entry name" value="HTH-like_dom"/>
</dbReference>
<evidence type="ECO:0000313" key="4">
    <source>
        <dbReference type="Proteomes" id="UP000004508"/>
    </source>
</evidence>
<dbReference type="Gene3D" id="3.30.420.10">
    <property type="entry name" value="Ribonuclease H-like superfamily/Ribonuclease H"/>
    <property type="match status" value="1"/>
</dbReference>
<dbReference type="EMBL" id="ADVG01000005">
    <property type="protein sequence ID" value="EFH80441.1"/>
    <property type="molecule type" value="Genomic_DNA"/>
</dbReference>
<dbReference type="InterPro" id="IPR001584">
    <property type="entry name" value="Integrase_cat-core"/>
</dbReference>
<sequence>MCRVLEVSVSGYYASRHRPVSQHQREDAKLAAQIQSLFVQHRRVYGSPRIHAALKAEGVRCGRKRVVRLMQQLGLCAKPRRRFKPKTTQSDPTAHVAPNVLGRDVTAPCPNAKWVTDVTAIATAEGWLYLAVILDLFSRIVVGWAMAPNENEHLVTLALHMALTRRHPQPGLLHHSDRGSEYSSQGYQALLAAQGIEVSMSPTANCYDNAAMESFFDTLKSECVNCTHFATQEQARVTIFEYLECFYNPIRLHSTLRYVSPLVYEQAFTPSLR</sequence>
<evidence type="ECO:0000256" key="1">
    <source>
        <dbReference type="ARBA" id="ARBA00002286"/>
    </source>
</evidence>
<evidence type="ECO:0000259" key="2">
    <source>
        <dbReference type="PROSITE" id="PS50994"/>
    </source>
</evidence>
<dbReference type="Pfam" id="PF13276">
    <property type="entry name" value="HTH_21"/>
    <property type="match status" value="1"/>
</dbReference>
<dbReference type="STRING" id="485913.Krac_1039"/>
<dbReference type="PROSITE" id="PS50994">
    <property type="entry name" value="INTEGRASE"/>
    <property type="match status" value="1"/>
</dbReference>